<protein>
    <submittedName>
        <fullName evidence="1">Uncharacterized protein</fullName>
    </submittedName>
</protein>
<dbReference type="EMBL" id="FMTT01000005">
    <property type="protein sequence ID" value="SCW40203.1"/>
    <property type="molecule type" value="Genomic_DNA"/>
</dbReference>
<dbReference type="STRING" id="624147.SAMN04487970_1005183"/>
<keyword evidence="2" id="KW-1185">Reference proteome</keyword>
<dbReference type="Pfam" id="PF24704">
    <property type="entry name" value="DUF7667"/>
    <property type="match status" value="1"/>
</dbReference>
<reference evidence="2" key="1">
    <citation type="submission" date="2016-10" db="EMBL/GenBank/DDBJ databases">
        <authorList>
            <person name="Varghese N."/>
            <person name="Submissions S."/>
        </authorList>
    </citation>
    <scope>NUCLEOTIDE SEQUENCE [LARGE SCALE GENOMIC DNA]</scope>
    <source>
        <strain evidence="2">CGMCC 1.8946</strain>
    </source>
</reference>
<dbReference type="OrthoDB" id="2969567at2"/>
<sequence length="86" mass="9958">MALMVAQVHRQLAEIVRMNTTKEGFLVLGEPELKWVMQLLRVNYALVYQHDSLKELSLVAYEMGDAEWLHSLCAEIEKLETEVIKL</sequence>
<evidence type="ECO:0000313" key="2">
    <source>
        <dbReference type="Proteomes" id="UP000198601"/>
    </source>
</evidence>
<evidence type="ECO:0000313" key="1">
    <source>
        <dbReference type="EMBL" id="SCW40203.1"/>
    </source>
</evidence>
<gene>
    <name evidence="1" type="ORF">SAMN04487970_1005183</name>
</gene>
<name>A0A1G4Q6H2_9BACL</name>
<dbReference type="Proteomes" id="UP000198601">
    <property type="component" value="Unassembled WGS sequence"/>
</dbReference>
<organism evidence="1 2">
    <name type="scientific">Paenibacillus tianmuensis</name>
    <dbReference type="NCBI Taxonomy" id="624147"/>
    <lineage>
        <taxon>Bacteria</taxon>
        <taxon>Bacillati</taxon>
        <taxon>Bacillota</taxon>
        <taxon>Bacilli</taxon>
        <taxon>Bacillales</taxon>
        <taxon>Paenibacillaceae</taxon>
        <taxon>Paenibacillus</taxon>
    </lineage>
</organism>
<accession>A0A1G4Q6H2</accession>
<dbReference type="InterPro" id="IPR056084">
    <property type="entry name" value="DUF7667"/>
</dbReference>
<proteinExistence type="predicted"/>
<dbReference type="AlphaFoldDB" id="A0A1G4Q6H2"/>
<dbReference type="RefSeq" id="WP_090668115.1">
    <property type="nucleotide sequence ID" value="NZ_FMTT01000005.1"/>
</dbReference>